<comment type="caution">
    <text evidence="1">The sequence shown here is derived from an EMBL/GenBank/DDBJ whole genome shotgun (WGS) entry which is preliminary data.</text>
</comment>
<protein>
    <submittedName>
        <fullName evidence="1">Uncharacterized protein</fullName>
    </submittedName>
</protein>
<dbReference type="EMBL" id="BJUN01000005">
    <property type="protein sequence ID" value="GEK58321.1"/>
    <property type="molecule type" value="Genomic_DNA"/>
</dbReference>
<proteinExistence type="predicted"/>
<name>A0A510Y6I5_MARHA</name>
<keyword evidence="2" id="KW-1185">Reference proteome</keyword>
<dbReference type="RefSeq" id="WP_158219134.1">
    <property type="nucleotide sequence ID" value="NZ_BJUN01000005.1"/>
</dbReference>
<accession>A0A510Y6I5</accession>
<sequence>MTEKIQVGDTYRDRDSGKVYEVTRFNGNSVVLTKEETSLAVIPIMEEGVHLPGFVKI</sequence>
<dbReference type="Proteomes" id="UP000321051">
    <property type="component" value="Unassembled WGS sequence"/>
</dbReference>
<organism evidence="1 2">
    <name type="scientific">Marinococcus halophilus</name>
    <dbReference type="NCBI Taxonomy" id="1371"/>
    <lineage>
        <taxon>Bacteria</taxon>
        <taxon>Bacillati</taxon>
        <taxon>Bacillota</taxon>
        <taxon>Bacilli</taxon>
        <taxon>Bacillales</taxon>
        <taxon>Bacillaceae</taxon>
        <taxon>Marinococcus</taxon>
    </lineage>
</organism>
<dbReference type="AlphaFoldDB" id="A0A510Y6I5"/>
<evidence type="ECO:0000313" key="1">
    <source>
        <dbReference type="EMBL" id="GEK58321.1"/>
    </source>
</evidence>
<reference evidence="1 2" key="1">
    <citation type="submission" date="2019-07" db="EMBL/GenBank/DDBJ databases">
        <title>Whole genome shotgun sequence of Marinococcus halophilus NBRC 102359.</title>
        <authorList>
            <person name="Hosoyama A."/>
            <person name="Uohara A."/>
            <person name="Ohji S."/>
            <person name="Ichikawa N."/>
        </authorList>
    </citation>
    <scope>NUCLEOTIDE SEQUENCE [LARGE SCALE GENOMIC DNA]</scope>
    <source>
        <strain evidence="1 2">NBRC 102359</strain>
    </source>
</reference>
<evidence type="ECO:0000313" key="2">
    <source>
        <dbReference type="Proteomes" id="UP000321051"/>
    </source>
</evidence>
<gene>
    <name evidence="1" type="ORF">MHA01_12260</name>
</gene>